<sequence length="529" mass="58052">MKKILFLLITGLTASVSHSQEVSDAVRYAQDNLTGTARFRAMSGAFGAVGGDFSAISVNPAGSAIFSNNQVGVSFSNQNIKNNSNYFGTEISDSKNSFTLNQAGAVFVFHDHNPSNNWKKIAIGASYENTNNFNNKIVSVGTNPTNSIDGYFLSYANNGNGGAPVPQEFVNLANNESISDLYRYLGSNLPNGQYRNLSGFSAQQAMLGYQGFVINASDPNNPNSTYTTNVPAGNTPGKGDYYQENEIFTSGYNSKLSFNIATSYKDRLYLGANLNVHITDYRRSSSFYEDNDNPTISTPTISSLRFNNNLYTYGNGFSFQLGAIAKVTKEFRLGLAYESNTWYELYDELSQSLYTTMRATGGQPINKSVNPDVVNIYERYTLQTPGKTTFSAAYVFGKSALISIDYAIKDYSNTKYKPGRDFTGINNQLSNQLTNAGELRVGAEYKIKQLSLRGGYRFEESPYKDGTTIGDLNSYSGGLGYNFGSTKVDLAYSYLERKSNQGFFATGFKDGANVTSKLNNVTLTLLFEL</sequence>
<dbReference type="Proteomes" id="UP001152749">
    <property type="component" value="Chromosome"/>
</dbReference>
<organism evidence="9 10">
    <name type="scientific">Flavobacterium collinsii</name>
    <dbReference type="NCBI Taxonomy" id="1114861"/>
    <lineage>
        <taxon>Bacteria</taxon>
        <taxon>Pseudomonadati</taxon>
        <taxon>Bacteroidota</taxon>
        <taxon>Flavobacteriia</taxon>
        <taxon>Flavobacteriales</taxon>
        <taxon>Flavobacteriaceae</taxon>
        <taxon>Flavobacterium</taxon>
    </lineage>
</organism>
<protein>
    <submittedName>
        <fullName evidence="9">Hemin receptor</fullName>
    </submittedName>
</protein>
<accession>A0A9W4X5A2</accession>
<dbReference type="EMBL" id="OX336425">
    <property type="protein sequence ID" value="CAI2769324.1"/>
    <property type="molecule type" value="Genomic_DNA"/>
</dbReference>
<keyword evidence="9" id="KW-0675">Receptor</keyword>
<comment type="similarity">
    <text evidence="2">Belongs to the OmpP1/FadL family.</text>
</comment>
<evidence type="ECO:0000256" key="7">
    <source>
        <dbReference type="ARBA" id="ARBA00023237"/>
    </source>
</evidence>
<evidence type="ECO:0000256" key="6">
    <source>
        <dbReference type="ARBA" id="ARBA00023136"/>
    </source>
</evidence>
<feature type="signal peptide" evidence="8">
    <location>
        <begin position="1"/>
        <end position="19"/>
    </location>
</feature>
<gene>
    <name evidence="9" type="ORF">TRV642_4698</name>
</gene>
<dbReference type="GO" id="GO:0009279">
    <property type="term" value="C:cell outer membrane"/>
    <property type="evidence" value="ECO:0007669"/>
    <property type="project" value="UniProtKB-SubCell"/>
</dbReference>
<keyword evidence="4" id="KW-0812">Transmembrane</keyword>
<proteinExistence type="inferred from homology"/>
<evidence type="ECO:0000256" key="8">
    <source>
        <dbReference type="SAM" id="SignalP"/>
    </source>
</evidence>
<name>A0A9W4X5A2_9FLAO</name>
<evidence type="ECO:0000256" key="3">
    <source>
        <dbReference type="ARBA" id="ARBA00022452"/>
    </source>
</evidence>
<feature type="chain" id="PRO_5040726208" evidence="8">
    <location>
        <begin position="20"/>
        <end position="529"/>
    </location>
</feature>
<evidence type="ECO:0000313" key="10">
    <source>
        <dbReference type="Proteomes" id="UP001152749"/>
    </source>
</evidence>
<keyword evidence="5 8" id="KW-0732">Signal</keyword>
<dbReference type="RefSeq" id="WP_263361723.1">
    <property type="nucleotide sequence ID" value="NZ_OX336425.1"/>
</dbReference>
<evidence type="ECO:0000256" key="2">
    <source>
        <dbReference type="ARBA" id="ARBA00008163"/>
    </source>
</evidence>
<keyword evidence="7" id="KW-0998">Cell outer membrane</keyword>
<keyword evidence="6" id="KW-0472">Membrane</keyword>
<evidence type="ECO:0000256" key="1">
    <source>
        <dbReference type="ARBA" id="ARBA00004571"/>
    </source>
</evidence>
<dbReference type="Gene3D" id="2.40.160.60">
    <property type="entry name" value="Outer membrane protein transport protein (OMPP1/FadL/TodX)"/>
    <property type="match status" value="2"/>
</dbReference>
<dbReference type="Pfam" id="PF03349">
    <property type="entry name" value="Toluene_X"/>
    <property type="match status" value="1"/>
</dbReference>
<comment type="subcellular location">
    <subcellularLocation>
        <location evidence="1">Cell outer membrane</location>
        <topology evidence="1">Multi-pass membrane protein</topology>
    </subcellularLocation>
</comment>
<keyword evidence="3" id="KW-1134">Transmembrane beta strand</keyword>
<dbReference type="KEGG" id="fcs:TRV642_4698"/>
<evidence type="ECO:0000256" key="5">
    <source>
        <dbReference type="ARBA" id="ARBA00022729"/>
    </source>
</evidence>
<dbReference type="SUPFAM" id="SSF56935">
    <property type="entry name" value="Porins"/>
    <property type="match status" value="1"/>
</dbReference>
<evidence type="ECO:0000313" key="9">
    <source>
        <dbReference type="EMBL" id="CAI2769324.1"/>
    </source>
</evidence>
<dbReference type="InterPro" id="IPR005017">
    <property type="entry name" value="OMPP1/FadL/TodX"/>
</dbReference>
<evidence type="ECO:0000256" key="4">
    <source>
        <dbReference type="ARBA" id="ARBA00022692"/>
    </source>
</evidence>
<reference evidence="9" key="1">
    <citation type="submission" date="2022-09" db="EMBL/GenBank/DDBJ databases">
        <authorList>
            <person name="Duchaud E."/>
        </authorList>
    </citation>
    <scope>NUCLEOTIDE SEQUENCE</scope>
    <source>
        <strain evidence="9">TRV642</strain>
    </source>
</reference>
<dbReference type="AlphaFoldDB" id="A0A9W4X5A2"/>